<feature type="compositionally biased region" description="Polar residues" evidence="1">
    <location>
        <begin position="320"/>
        <end position="339"/>
    </location>
</feature>
<evidence type="ECO:0000256" key="2">
    <source>
        <dbReference type="SAM" id="Phobius"/>
    </source>
</evidence>
<evidence type="ECO:0000313" key="4">
    <source>
        <dbReference type="Proteomes" id="UP000031866"/>
    </source>
</evidence>
<feature type="compositionally biased region" description="Polar residues" evidence="1">
    <location>
        <begin position="268"/>
        <end position="285"/>
    </location>
</feature>
<dbReference type="Proteomes" id="UP000031866">
    <property type="component" value="Chromosome"/>
</dbReference>
<keyword evidence="2" id="KW-1133">Transmembrane helix</keyword>
<evidence type="ECO:0000256" key="1">
    <source>
        <dbReference type="SAM" id="MobiDB-lite"/>
    </source>
</evidence>
<evidence type="ECO:0000313" key="3">
    <source>
        <dbReference type="EMBL" id="AJG97444.1"/>
    </source>
</evidence>
<feature type="region of interest" description="Disordered" evidence="1">
    <location>
        <begin position="172"/>
        <end position="207"/>
    </location>
</feature>
<accession>A0A0B5Q5G8</accession>
<proteinExistence type="predicted"/>
<protein>
    <submittedName>
        <fullName evidence="3">Uncharacterized protein</fullName>
    </submittedName>
</protein>
<feature type="compositionally biased region" description="Low complexity" evidence="1">
    <location>
        <begin position="253"/>
        <end position="264"/>
    </location>
</feature>
<name>A0A0B5Q5G8_CLOBE</name>
<feature type="compositionally biased region" description="Basic and acidic residues" evidence="1">
    <location>
        <begin position="195"/>
        <end position="207"/>
    </location>
</feature>
<dbReference type="EMBL" id="CP010086">
    <property type="protein sequence ID" value="AJG97444.1"/>
    <property type="molecule type" value="Genomic_DNA"/>
</dbReference>
<dbReference type="RefSeq" id="WP_041894273.1">
    <property type="nucleotide sequence ID" value="NZ_CP010086.2"/>
</dbReference>
<dbReference type="AlphaFoldDB" id="A0A0B5Q5G8"/>
<dbReference type="STRING" id="1520.LF65_00817"/>
<dbReference type="OrthoDB" id="1903285at2"/>
<sequence>MISVIETAIITIIISFISGLLLEYYKNLAPKILCNIGEGVPLELNNKKICAYVLTVRNISNKTIHKLTLNIQGLQNDLKIGDAQITKGLKFDSSIEDNILDVYIPFLSKDDEFSATLYVESKYGEYKKPVVTIRSPENFKEIQSIEQGGIISSLLNMPKNIKNLLCNITKDDKASTSNRGRRSTVNKGQTAKKIGGKENSTRFGRDKNSYNNRKALIAIISLILIISIGGLGALYFQEMSTNAKTSDEKTEVQKQSTSESQSEGEQTKNANEKTPTNGKSKNSPVKVSGNEANKDSGAKTSQNGDTGTPDAKTQAGGASGNSDIKTSTDANSQNNTDTKAPTIGGTNGSTNLKSPSGTSSENTDAKASTSGTNGNTDQKTSTDGTTKNVDTKSSAGGTTANSGN</sequence>
<feature type="transmembrane region" description="Helical" evidence="2">
    <location>
        <begin position="6"/>
        <end position="25"/>
    </location>
</feature>
<feature type="region of interest" description="Disordered" evidence="1">
    <location>
        <begin position="243"/>
        <end position="404"/>
    </location>
</feature>
<keyword evidence="2" id="KW-0472">Membrane</keyword>
<gene>
    <name evidence="3" type="ORF">LF65_00817</name>
</gene>
<feature type="transmembrane region" description="Helical" evidence="2">
    <location>
        <begin position="215"/>
        <end position="236"/>
    </location>
</feature>
<feature type="compositionally biased region" description="Polar residues" evidence="1">
    <location>
        <begin position="348"/>
        <end position="404"/>
    </location>
</feature>
<reference evidence="4" key="1">
    <citation type="submission" date="2014-12" db="EMBL/GenBank/DDBJ databases">
        <title>Genome sequence of Clostridium beijerinckii strain 59B.</title>
        <authorList>
            <person name="Little G.T."/>
            <person name="Minton N.P."/>
        </authorList>
    </citation>
    <scope>NUCLEOTIDE SEQUENCE [LARGE SCALE GENOMIC DNA]</scope>
    <source>
        <strain evidence="4">59B</strain>
    </source>
</reference>
<keyword evidence="2" id="KW-0812">Transmembrane</keyword>
<dbReference type="KEGG" id="cbei:LF65_00817"/>
<organism evidence="3 4">
    <name type="scientific">Clostridium beijerinckii</name>
    <name type="common">Clostridium MP</name>
    <dbReference type="NCBI Taxonomy" id="1520"/>
    <lineage>
        <taxon>Bacteria</taxon>
        <taxon>Bacillati</taxon>
        <taxon>Bacillota</taxon>
        <taxon>Clostridia</taxon>
        <taxon>Eubacteriales</taxon>
        <taxon>Clostridiaceae</taxon>
        <taxon>Clostridium</taxon>
    </lineage>
</organism>